<feature type="domain" description="Sulfatase N-terminal" evidence="4">
    <location>
        <begin position="100"/>
        <end position="383"/>
    </location>
</feature>
<reference evidence="6 7" key="1">
    <citation type="submission" date="2019-02" db="EMBL/GenBank/DDBJ databases">
        <title>Deep-cultivation of Planctomycetes and their phenomic and genomic characterization uncovers novel biology.</title>
        <authorList>
            <person name="Wiegand S."/>
            <person name="Jogler M."/>
            <person name="Boedeker C."/>
            <person name="Pinto D."/>
            <person name="Vollmers J."/>
            <person name="Rivas-Marin E."/>
            <person name="Kohn T."/>
            <person name="Peeters S.H."/>
            <person name="Heuer A."/>
            <person name="Rast P."/>
            <person name="Oberbeckmann S."/>
            <person name="Bunk B."/>
            <person name="Jeske O."/>
            <person name="Meyerdierks A."/>
            <person name="Storesund J.E."/>
            <person name="Kallscheuer N."/>
            <person name="Luecker S."/>
            <person name="Lage O.M."/>
            <person name="Pohl T."/>
            <person name="Merkel B.J."/>
            <person name="Hornburger P."/>
            <person name="Mueller R.-W."/>
            <person name="Bruemmer F."/>
            <person name="Labrenz M."/>
            <person name="Spormann A.M."/>
            <person name="Op Den Camp H."/>
            <person name="Overmann J."/>
            <person name="Amann R."/>
            <person name="Jetten M.S.M."/>
            <person name="Mascher T."/>
            <person name="Medema M.H."/>
            <person name="Devos D.P."/>
            <person name="Kaster A.-K."/>
            <person name="Ovreas L."/>
            <person name="Rohde M."/>
            <person name="Galperin M.Y."/>
            <person name="Jogler C."/>
        </authorList>
    </citation>
    <scope>NUCLEOTIDE SEQUENCE [LARGE SCALE GENOMIC DNA]</scope>
    <source>
        <strain evidence="6 7">Poly51</strain>
    </source>
</reference>
<comment type="similarity">
    <text evidence="1">Belongs to the sulfatase family.</text>
</comment>
<dbReference type="InterPro" id="IPR000917">
    <property type="entry name" value="Sulfatase_N"/>
</dbReference>
<dbReference type="GO" id="GO:0004065">
    <property type="term" value="F:arylsulfatase activity"/>
    <property type="evidence" value="ECO:0007669"/>
    <property type="project" value="UniProtKB-EC"/>
</dbReference>
<evidence type="ECO:0000256" key="1">
    <source>
        <dbReference type="ARBA" id="ARBA00008779"/>
    </source>
</evidence>
<evidence type="ECO:0000256" key="2">
    <source>
        <dbReference type="ARBA" id="ARBA00022801"/>
    </source>
</evidence>
<evidence type="ECO:0000259" key="5">
    <source>
        <dbReference type="Pfam" id="PF06439"/>
    </source>
</evidence>
<evidence type="ECO:0000259" key="4">
    <source>
        <dbReference type="Pfam" id="PF00884"/>
    </source>
</evidence>
<dbReference type="InterPro" id="IPR010496">
    <property type="entry name" value="AL/BT2_dom"/>
</dbReference>
<evidence type="ECO:0000313" key="7">
    <source>
        <dbReference type="Proteomes" id="UP000318288"/>
    </source>
</evidence>
<name>A0A5C6F261_9BACT</name>
<sequence length="878" mass="98405">MLDYHSCDVPCFVDSQRISLDSFRIRTGRRDYLYVRRCGLDARYLQLTAVACIEFRFFLLVGEDLFLVKPMNTHHIIRILLLAAVMFSSVCRAEVATDRPNVLWIYVDDMSDWMGCYGDPIAQTPHIDSLAAEGVLFQNAFMPAPVCSTTRSALITGTMQTTYGLHQHRTMIRMPLAEGLRTVPELFREAGYLTFNEAKDDYNFKRDRDLMYSPEFQRPTRRQVVAHMVGRDVSWLKQLQGKRFFGQIQLKGGKIDGETGSKFPAKSRVGDDQVAVPPQYPDHPVFRNAIARHYEQVAETDAQVGAIIEGLKEFGLWDDTVVFFFTDHGSPLPRAKQFLYDDGTKVPLIVRWPKNIQAARGESRSDLVSGIDITATSLGLAGITIPDFMEGHDLFADLYHSQKFVISARDRMGNAIDRMRTVRSQKFRYIRNYKTDRALYQPQYRDNYATFTILRDLLAHGELSPLQASYHDAVNRPEEELFNLESDPHQTVNLAKDPEFATVLTEHREHLQQWEHATDDKGRYPESKASLKLVFEESKGTCVTAEYDFLKSEQTDASDNAVENQDAIAQPSRKATDQVEKPKPKIVPYPDAATWTDAGVAVKEFPGFAFIGEFVKDRQALQATPAGNQFYLSIYQGGLPGAGWDGDAVAHEWIELSDLQNRLQGWTKVDRSKAAVGKQPPAGAIVLFDGSNTNAWKNAKIVNGTLQAGAATKQNFRDFTLYLEYLVPLKPEPPISHPHRGNSGVFAVGAYEVQIADTFGLDPNPNAWKEVDLLKPVDTWSGSVYGIRAADLNMCLPPLAWQSMEIEFKAARFTGGSKVSNAVISVILNGVKIQDNISLPEGTGGGPAGPRPEVANGPIYLQNHGNPNRFRNVWIVPR</sequence>
<dbReference type="InterPro" id="IPR050738">
    <property type="entry name" value="Sulfatase"/>
</dbReference>
<evidence type="ECO:0000256" key="3">
    <source>
        <dbReference type="SAM" id="MobiDB-lite"/>
    </source>
</evidence>
<dbReference type="SUPFAM" id="SSF53649">
    <property type="entry name" value="Alkaline phosphatase-like"/>
    <property type="match status" value="1"/>
</dbReference>
<feature type="region of interest" description="Disordered" evidence="3">
    <location>
        <begin position="556"/>
        <end position="585"/>
    </location>
</feature>
<dbReference type="Gene3D" id="3.40.720.10">
    <property type="entry name" value="Alkaline Phosphatase, subunit A"/>
    <property type="match status" value="1"/>
</dbReference>
<dbReference type="EMBL" id="SJPW01000004">
    <property type="protein sequence ID" value="TWU54694.1"/>
    <property type="molecule type" value="Genomic_DNA"/>
</dbReference>
<dbReference type="EC" id="3.1.6.1" evidence="6"/>
<accession>A0A5C6F261</accession>
<dbReference type="AlphaFoldDB" id="A0A5C6F261"/>
<proteinExistence type="inferred from homology"/>
<protein>
    <submittedName>
        <fullName evidence="6">Arylsulfatase</fullName>
        <ecNumber evidence="6">3.1.6.1</ecNumber>
    </submittedName>
</protein>
<keyword evidence="7" id="KW-1185">Reference proteome</keyword>
<dbReference type="PANTHER" id="PTHR42693">
    <property type="entry name" value="ARYLSULFATASE FAMILY MEMBER"/>
    <property type="match status" value="1"/>
</dbReference>
<feature type="compositionally biased region" description="Basic and acidic residues" evidence="3">
    <location>
        <begin position="574"/>
        <end position="583"/>
    </location>
</feature>
<dbReference type="Proteomes" id="UP000318288">
    <property type="component" value="Unassembled WGS sequence"/>
</dbReference>
<evidence type="ECO:0000313" key="6">
    <source>
        <dbReference type="EMBL" id="TWU54694.1"/>
    </source>
</evidence>
<gene>
    <name evidence="6" type="ORF">Poly51_34130</name>
</gene>
<feature type="domain" description="3-keto-alpha-glucoside-1,2-lyase/3-keto-2-hydroxy-glucal hydratase" evidence="5">
    <location>
        <begin position="683"/>
        <end position="875"/>
    </location>
</feature>
<organism evidence="6 7">
    <name type="scientific">Rubripirellula tenax</name>
    <dbReference type="NCBI Taxonomy" id="2528015"/>
    <lineage>
        <taxon>Bacteria</taxon>
        <taxon>Pseudomonadati</taxon>
        <taxon>Planctomycetota</taxon>
        <taxon>Planctomycetia</taxon>
        <taxon>Pirellulales</taxon>
        <taxon>Pirellulaceae</taxon>
        <taxon>Rubripirellula</taxon>
    </lineage>
</organism>
<dbReference type="Pfam" id="PF06439">
    <property type="entry name" value="3keto-disac_hyd"/>
    <property type="match status" value="1"/>
</dbReference>
<keyword evidence="2 6" id="KW-0378">Hydrolase</keyword>
<dbReference type="InterPro" id="IPR017850">
    <property type="entry name" value="Alkaline_phosphatase_core_sf"/>
</dbReference>
<dbReference type="CDD" id="cd16027">
    <property type="entry name" value="SGSH"/>
    <property type="match status" value="1"/>
</dbReference>
<dbReference type="OrthoDB" id="9763613at2"/>
<dbReference type="Gene3D" id="2.60.120.560">
    <property type="entry name" value="Exo-inulinase, domain 1"/>
    <property type="match status" value="1"/>
</dbReference>
<dbReference type="Pfam" id="PF00884">
    <property type="entry name" value="Sulfatase"/>
    <property type="match status" value="1"/>
</dbReference>
<comment type="caution">
    <text evidence="6">The sequence shown here is derived from an EMBL/GenBank/DDBJ whole genome shotgun (WGS) entry which is preliminary data.</text>
</comment>
<dbReference type="PANTHER" id="PTHR42693:SF53">
    <property type="entry name" value="ENDO-4-O-SULFATASE"/>
    <property type="match status" value="1"/>
</dbReference>